<keyword evidence="1" id="KW-0378">Hydrolase</keyword>
<dbReference type="Gene3D" id="2.70.40.10">
    <property type="match status" value="1"/>
</dbReference>
<dbReference type="PANTHER" id="PTHR42680">
    <property type="entry name" value="DCTP DEAMINASE"/>
    <property type="match status" value="1"/>
</dbReference>
<dbReference type="SUPFAM" id="SSF51283">
    <property type="entry name" value="dUTPase-like"/>
    <property type="match status" value="1"/>
</dbReference>
<dbReference type="EMBL" id="JAEUWV010000024">
    <property type="protein sequence ID" value="MCO6395355.1"/>
    <property type="molecule type" value="Genomic_DNA"/>
</dbReference>
<dbReference type="PANTHER" id="PTHR42680:SF3">
    <property type="entry name" value="DCTP DEAMINASE"/>
    <property type="match status" value="1"/>
</dbReference>
<evidence type="ECO:0000256" key="2">
    <source>
        <dbReference type="ARBA" id="ARBA00023080"/>
    </source>
</evidence>
<evidence type="ECO:0000313" key="4">
    <source>
        <dbReference type="Proteomes" id="UP001205920"/>
    </source>
</evidence>
<protein>
    <recommendedName>
        <fullName evidence="5">Deoxycytidine triphosphate deaminase</fullName>
    </recommendedName>
</protein>
<dbReference type="GO" id="GO:0006229">
    <property type="term" value="P:dUTP biosynthetic process"/>
    <property type="evidence" value="ECO:0007669"/>
    <property type="project" value="InterPro"/>
</dbReference>
<dbReference type="Proteomes" id="UP001205920">
    <property type="component" value="Unassembled WGS sequence"/>
</dbReference>
<dbReference type="CDD" id="cd07557">
    <property type="entry name" value="trimeric_dUTPase"/>
    <property type="match status" value="1"/>
</dbReference>
<organism evidence="3 4">
    <name type="scientific">Corynebacterium lipophilum</name>
    <dbReference type="NCBI Taxonomy" id="2804918"/>
    <lineage>
        <taxon>Bacteria</taxon>
        <taxon>Bacillati</taxon>
        <taxon>Actinomycetota</taxon>
        <taxon>Actinomycetes</taxon>
        <taxon>Mycobacteriales</taxon>
        <taxon>Corynebacteriaceae</taxon>
        <taxon>Corynebacterium</taxon>
    </lineage>
</organism>
<comment type="caution">
    <text evidence="3">The sequence shown here is derived from an EMBL/GenBank/DDBJ whole genome shotgun (WGS) entry which is preliminary data.</text>
</comment>
<keyword evidence="4" id="KW-1185">Reference proteome</keyword>
<proteinExistence type="predicted"/>
<dbReference type="GO" id="GO:0015949">
    <property type="term" value="P:nucleobase-containing small molecule interconversion"/>
    <property type="evidence" value="ECO:0007669"/>
    <property type="project" value="TreeGrafter"/>
</dbReference>
<reference evidence="3 4" key="1">
    <citation type="submission" date="2021-01" db="EMBL/GenBank/DDBJ databases">
        <title>Identification and Characterization of Corynebacterium sp.</title>
        <authorList>
            <person name="Luo Q."/>
            <person name="Qu P."/>
            <person name="Chen Q."/>
        </authorList>
    </citation>
    <scope>NUCLEOTIDE SEQUENCE [LARGE SCALE GENOMIC DNA]</scope>
    <source>
        <strain evidence="3 4">MC-18</strain>
    </source>
</reference>
<evidence type="ECO:0000313" key="3">
    <source>
        <dbReference type="EMBL" id="MCO6395355.1"/>
    </source>
</evidence>
<dbReference type="Pfam" id="PF22769">
    <property type="entry name" value="DCD"/>
    <property type="match status" value="1"/>
</dbReference>
<sequence>MTVPLRPEPIWDREMILTGSEIAAEHSAGRITLNPYNADQLNPNSYNYRLGNTLKVPHVGRGNKVEFEDQPLGEEGFVLQPRTVYLGATFELIGSNTYAMSLIGRSSLGRLGLFLQVSADLGHTGSAHHWTLELVAVKPLRIYPYMTVGQVTFWCNRGKIPKNASFFAKQHLPTESQFRAGWCQ</sequence>
<evidence type="ECO:0008006" key="5">
    <source>
        <dbReference type="Google" id="ProtNLM"/>
    </source>
</evidence>
<dbReference type="InterPro" id="IPR011962">
    <property type="entry name" value="dCTP_deaminase"/>
</dbReference>
<dbReference type="AlphaFoldDB" id="A0AAW5HWC1"/>
<dbReference type="GO" id="GO:0008829">
    <property type="term" value="F:dCTP deaminase activity"/>
    <property type="evidence" value="ECO:0007669"/>
    <property type="project" value="InterPro"/>
</dbReference>
<keyword evidence="2" id="KW-0546">Nucleotide metabolism</keyword>
<dbReference type="InterPro" id="IPR033704">
    <property type="entry name" value="dUTPase_trimeric"/>
</dbReference>
<dbReference type="RefSeq" id="WP_252932092.1">
    <property type="nucleotide sequence ID" value="NZ_JAEUWV010000024.1"/>
</dbReference>
<evidence type="ECO:0000256" key="1">
    <source>
        <dbReference type="ARBA" id="ARBA00022801"/>
    </source>
</evidence>
<gene>
    <name evidence="3" type="ORF">JMN37_10315</name>
</gene>
<dbReference type="InterPro" id="IPR036157">
    <property type="entry name" value="dUTPase-like_sf"/>
</dbReference>
<name>A0AAW5HWC1_9CORY</name>
<accession>A0AAW5HWC1</accession>